<dbReference type="InterPro" id="IPR000477">
    <property type="entry name" value="RT_dom"/>
</dbReference>
<accession>A0AAD9ZWA3</accession>
<dbReference type="Proteomes" id="UP001281410">
    <property type="component" value="Unassembled WGS sequence"/>
</dbReference>
<dbReference type="InterPro" id="IPR002156">
    <property type="entry name" value="RNaseH_domain"/>
</dbReference>
<dbReference type="GO" id="GO:0003676">
    <property type="term" value="F:nucleic acid binding"/>
    <property type="evidence" value="ECO:0007669"/>
    <property type="project" value="InterPro"/>
</dbReference>
<dbReference type="PANTHER" id="PTHR31635">
    <property type="entry name" value="REVERSE TRANSCRIPTASE DOMAIN-CONTAINING PROTEIN-RELATED"/>
    <property type="match status" value="1"/>
</dbReference>
<comment type="caution">
    <text evidence="4">The sequence shown here is derived from an EMBL/GenBank/DDBJ whole genome shotgun (WGS) entry which is preliminary data.</text>
</comment>
<dbReference type="CDD" id="cd01650">
    <property type="entry name" value="RT_nLTR_like"/>
    <property type="match status" value="1"/>
</dbReference>
<evidence type="ECO:0000259" key="1">
    <source>
        <dbReference type="Pfam" id="PF00078"/>
    </source>
</evidence>
<dbReference type="Gene3D" id="3.30.420.10">
    <property type="entry name" value="Ribonuclease H-like superfamily/Ribonuclease H"/>
    <property type="match status" value="1"/>
</dbReference>
<feature type="domain" description="RNase H type-1" evidence="2">
    <location>
        <begin position="484"/>
        <end position="560"/>
    </location>
</feature>
<dbReference type="PANTHER" id="PTHR31635:SF196">
    <property type="entry name" value="REVERSE TRANSCRIPTASE DOMAIN-CONTAINING PROTEIN-RELATED"/>
    <property type="match status" value="1"/>
</dbReference>
<evidence type="ECO:0000259" key="2">
    <source>
        <dbReference type="Pfam" id="PF13456"/>
    </source>
</evidence>
<dbReference type="InterPro" id="IPR026960">
    <property type="entry name" value="RVT-Znf"/>
</dbReference>
<dbReference type="InterPro" id="IPR012337">
    <property type="entry name" value="RNaseH-like_sf"/>
</dbReference>
<feature type="domain" description="Reverse transcriptase" evidence="1">
    <location>
        <begin position="111"/>
        <end position="209"/>
    </location>
</feature>
<organism evidence="4 5">
    <name type="scientific">Dipteronia sinensis</name>
    <dbReference type="NCBI Taxonomy" id="43782"/>
    <lineage>
        <taxon>Eukaryota</taxon>
        <taxon>Viridiplantae</taxon>
        <taxon>Streptophyta</taxon>
        <taxon>Embryophyta</taxon>
        <taxon>Tracheophyta</taxon>
        <taxon>Spermatophyta</taxon>
        <taxon>Magnoliopsida</taxon>
        <taxon>eudicotyledons</taxon>
        <taxon>Gunneridae</taxon>
        <taxon>Pentapetalae</taxon>
        <taxon>rosids</taxon>
        <taxon>malvids</taxon>
        <taxon>Sapindales</taxon>
        <taxon>Sapindaceae</taxon>
        <taxon>Hippocastanoideae</taxon>
        <taxon>Acereae</taxon>
        <taxon>Dipteronia</taxon>
    </lineage>
</organism>
<feature type="domain" description="Reverse transcriptase zinc-binding" evidence="3">
    <location>
        <begin position="371"/>
        <end position="439"/>
    </location>
</feature>
<protein>
    <recommendedName>
        <fullName evidence="6">Reverse transcriptase domain-containing protein</fullName>
    </recommendedName>
</protein>
<dbReference type="Pfam" id="PF13966">
    <property type="entry name" value="zf-RVT"/>
    <property type="match status" value="1"/>
</dbReference>
<evidence type="ECO:0000313" key="4">
    <source>
        <dbReference type="EMBL" id="KAK3193573.1"/>
    </source>
</evidence>
<gene>
    <name evidence="4" type="ORF">Dsin_024883</name>
</gene>
<proteinExistence type="predicted"/>
<reference evidence="4" key="1">
    <citation type="journal article" date="2023" name="Plant J.">
        <title>Genome sequences and population genomics provide insights into the demographic history, inbreeding, and mutation load of two 'living fossil' tree species of Dipteronia.</title>
        <authorList>
            <person name="Feng Y."/>
            <person name="Comes H.P."/>
            <person name="Chen J."/>
            <person name="Zhu S."/>
            <person name="Lu R."/>
            <person name="Zhang X."/>
            <person name="Li P."/>
            <person name="Qiu J."/>
            <person name="Olsen K.M."/>
            <person name="Qiu Y."/>
        </authorList>
    </citation>
    <scope>NUCLEOTIDE SEQUENCE</scope>
    <source>
        <strain evidence="4">NBL</strain>
    </source>
</reference>
<dbReference type="CDD" id="cd06222">
    <property type="entry name" value="RNase_H_like"/>
    <property type="match status" value="1"/>
</dbReference>
<evidence type="ECO:0008006" key="6">
    <source>
        <dbReference type="Google" id="ProtNLM"/>
    </source>
</evidence>
<dbReference type="InterPro" id="IPR036397">
    <property type="entry name" value="RNaseH_sf"/>
</dbReference>
<dbReference type="InterPro" id="IPR044730">
    <property type="entry name" value="RNase_H-like_dom_plant"/>
</dbReference>
<keyword evidence="5" id="KW-1185">Reference proteome</keyword>
<dbReference type="GO" id="GO:0004523">
    <property type="term" value="F:RNA-DNA hybrid ribonuclease activity"/>
    <property type="evidence" value="ECO:0007669"/>
    <property type="project" value="InterPro"/>
</dbReference>
<dbReference type="SUPFAM" id="SSF53098">
    <property type="entry name" value="Ribonuclease H-like"/>
    <property type="match status" value="1"/>
</dbReference>
<sequence>MGMLEGAKGWNECTVIGSKGFVISAKLRAAKNSIKKWLSLKKSDELSLDHYESRMADLEKRASVVRWSDALRKERIEVDFMNFIVEFHSNSEIVREVNNTFITLVPKCVKPETMSDFRPKSLVGSIYKVLAKVLANRVKKVMNSIINEFQMAFVKGRKIMDSFVIVEEIIHGWKKDRKGGLLVKLDFVKACDSVNHNFLDEMMGDMGFGENTDVGYDQMASFGDNEVHVSHLQFTDDTILFLDPNREYLLNAKRILRCFELASGLKINFHKSCIARIEKEVATGDEWAAIFKCKKESRKWDSPKWYWEVLLRRPLFGWEEDQWRSFKAYLEGIPIWKEFEGTIAWCLNPSGQLSVGSFRRSLKADIGTADLIHKLIWQNLCPPKVELLAWQILHGRVMVKEVMYGFGFGPSNLCCPLCNEAVETTNHLFLLCKWTWMLWIKCLRRWDVVCCINNSVENWNQVVFKDDPANLVRAMDTVEFCIACKRLAGPAGMGGVLRDWRGKVLCLFSCFLGTYDANAAKIMAIWKACDICVSRGLLTGGKVVVASDSKVAVSWVNCEDFGNLNHL</sequence>
<evidence type="ECO:0000259" key="3">
    <source>
        <dbReference type="Pfam" id="PF13966"/>
    </source>
</evidence>
<dbReference type="Pfam" id="PF13456">
    <property type="entry name" value="RVT_3"/>
    <property type="match status" value="1"/>
</dbReference>
<name>A0AAD9ZWA3_9ROSI</name>
<dbReference type="EMBL" id="JANJYJ010000008">
    <property type="protein sequence ID" value="KAK3193573.1"/>
    <property type="molecule type" value="Genomic_DNA"/>
</dbReference>
<dbReference type="AlphaFoldDB" id="A0AAD9ZWA3"/>
<evidence type="ECO:0000313" key="5">
    <source>
        <dbReference type="Proteomes" id="UP001281410"/>
    </source>
</evidence>
<dbReference type="Pfam" id="PF00078">
    <property type="entry name" value="RVT_1"/>
    <property type="match status" value="1"/>
</dbReference>